<dbReference type="Proteomes" id="UP000234240">
    <property type="component" value="Unassembled WGS sequence"/>
</dbReference>
<organism evidence="1 2">
    <name type="scientific">Chimaeribacter californicus</name>
    <dbReference type="NCBI Taxonomy" id="2060067"/>
    <lineage>
        <taxon>Bacteria</taxon>
        <taxon>Pseudomonadati</taxon>
        <taxon>Pseudomonadota</taxon>
        <taxon>Gammaproteobacteria</taxon>
        <taxon>Enterobacterales</taxon>
        <taxon>Yersiniaceae</taxon>
        <taxon>Chimaeribacter</taxon>
    </lineage>
</organism>
<dbReference type="PANTHER" id="PTHR34319:SF6">
    <property type="entry name" value="MAJOR EXPORTED PROTEIN"/>
    <property type="match status" value="1"/>
</dbReference>
<comment type="caution">
    <text evidence="1">The sequence shown here is derived from an EMBL/GenBank/DDBJ whole genome shotgun (WGS) entry which is preliminary data.</text>
</comment>
<gene>
    <name evidence="1" type="ORF">CYR55_22545</name>
</gene>
<protein>
    <submittedName>
        <fullName evidence="1">Type VI secretion system tube protein Hcp</fullName>
    </submittedName>
</protein>
<dbReference type="PANTHER" id="PTHR34319">
    <property type="entry name" value="MAJOR EXPORTED PROTEIN"/>
    <property type="match status" value="1"/>
</dbReference>
<dbReference type="RefSeq" id="WP_101818544.1">
    <property type="nucleotide sequence ID" value="NZ_PJZF01000046.1"/>
</dbReference>
<accession>A0A2N5DTM7</accession>
<reference evidence="1 2" key="1">
    <citation type="submission" date="2017-12" db="EMBL/GenBank/DDBJ databases">
        <title>Characterization of six clinical isolates of Enterochimera gen. nov., a novel genus of the Yersiniaciae family and the three species Enterochimera arupensis sp. nov., Enterochimera coloradensis sp. nov, and Enterochimera californica sp. nov.</title>
        <authorList>
            <person name="Rossi A."/>
            <person name="Fisher M."/>
        </authorList>
    </citation>
    <scope>NUCLEOTIDE SEQUENCE [LARGE SCALE GENOMIC DNA]</scope>
    <source>
        <strain evidence="2">2015-Iso6</strain>
    </source>
</reference>
<proteinExistence type="predicted"/>
<dbReference type="OrthoDB" id="6504831at2"/>
<dbReference type="Gene3D" id="2.30.110.20">
    <property type="entry name" value="Hcp1-like"/>
    <property type="match status" value="1"/>
</dbReference>
<dbReference type="Pfam" id="PF05638">
    <property type="entry name" value="T6SS_HCP"/>
    <property type="match status" value="1"/>
</dbReference>
<dbReference type="InterPro" id="IPR036624">
    <property type="entry name" value="Hcp1-lik_sf"/>
</dbReference>
<dbReference type="SUPFAM" id="SSF141452">
    <property type="entry name" value="Hcp1-like"/>
    <property type="match status" value="1"/>
</dbReference>
<evidence type="ECO:0000313" key="2">
    <source>
        <dbReference type="Proteomes" id="UP000234240"/>
    </source>
</evidence>
<sequence length="159" mass="18164">MSYPGYLWLTDENGSPIIGGCLVAGREGAIELREVVHDMFIPSDGHTGRLTSTRVHTPFIFQKEFDRTTPILCRALCHNLILKSATLKMYRITESGLEKEYFNILLENVKITRITPTLYPSTQTGTHMETVYLHYESITWKHCEGNIICKDSWNNRAIA</sequence>
<dbReference type="InterPro" id="IPR008514">
    <property type="entry name" value="T6SS_Hcp"/>
</dbReference>
<dbReference type="AlphaFoldDB" id="A0A2N5DTM7"/>
<name>A0A2N5DTM7_9GAMM</name>
<evidence type="ECO:0000313" key="1">
    <source>
        <dbReference type="EMBL" id="PLR29928.1"/>
    </source>
</evidence>
<dbReference type="NCBIfam" id="TIGR03344">
    <property type="entry name" value="VI_effect_Hcp1"/>
    <property type="match status" value="1"/>
</dbReference>
<dbReference type="EMBL" id="PJZF01000046">
    <property type="protein sequence ID" value="PLR29928.1"/>
    <property type="molecule type" value="Genomic_DNA"/>
</dbReference>
<keyword evidence="2" id="KW-1185">Reference proteome</keyword>
<dbReference type="InterPro" id="IPR052947">
    <property type="entry name" value="T6SS_Hcp1_domain"/>
</dbReference>